<evidence type="ECO:0000259" key="2">
    <source>
        <dbReference type="Pfam" id="PF13890"/>
    </source>
</evidence>
<dbReference type="InterPro" id="IPR026147">
    <property type="entry name" value="Rab3GAP1_conserved"/>
</dbReference>
<feature type="region of interest" description="Disordered" evidence="1">
    <location>
        <begin position="632"/>
        <end position="680"/>
    </location>
</feature>
<feature type="region of interest" description="Disordered" evidence="1">
    <location>
        <begin position="124"/>
        <end position="143"/>
    </location>
</feature>
<feature type="compositionally biased region" description="Basic and acidic residues" evidence="1">
    <location>
        <begin position="55"/>
        <end position="77"/>
    </location>
</feature>
<name>A0A2Z7CHE6_9LAMI</name>
<evidence type="ECO:0000313" key="4">
    <source>
        <dbReference type="Proteomes" id="UP000250235"/>
    </source>
</evidence>
<dbReference type="AlphaFoldDB" id="A0A2Z7CHE6"/>
<evidence type="ECO:0000256" key="1">
    <source>
        <dbReference type="SAM" id="MobiDB-lite"/>
    </source>
</evidence>
<dbReference type="PANTHER" id="PTHR21422:SF10">
    <property type="entry name" value="RAB3 GTPASE-ACTIVATING PROTEIN CATALYTIC SUBUNIT"/>
    <property type="match status" value="1"/>
</dbReference>
<keyword evidence="4" id="KW-1185">Reference proteome</keyword>
<dbReference type="PANTHER" id="PTHR21422">
    <property type="entry name" value="RAB3 GTPASE-ACTIVATING PROTEIN CATALYTIC SUBUNIT"/>
    <property type="match status" value="1"/>
</dbReference>
<feature type="region of interest" description="Disordered" evidence="1">
    <location>
        <begin position="18"/>
        <end position="77"/>
    </location>
</feature>
<dbReference type="OrthoDB" id="5391403at2759"/>
<feature type="compositionally biased region" description="Polar residues" evidence="1">
    <location>
        <begin position="633"/>
        <end position="650"/>
    </location>
</feature>
<dbReference type="Proteomes" id="UP000250235">
    <property type="component" value="Unassembled WGS sequence"/>
</dbReference>
<proteinExistence type="predicted"/>
<dbReference type="InterPro" id="IPR045700">
    <property type="entry name" value="Rab3GAP1"/>
</dbReference>
<reference evidence="3 4" key="1">
    <citation type="journal article" date="2015" name="Proc. Natl. Acad. Sci. U.S.A.">
        <title>The resurrection genome of Boea hygrometrica: A blueprint for survival of dehydration.</title>
        <authorList>
            <person name="Xiao L."/>
            <person name="Yang G."/>
            <person name="Zhang L."/>
            <person name="Yang X."/>
            <person name="Zhao S."/>
            <person name="Ji Z."/>
            <person name="Zhou Q."/>
            <person name="Hu M."/>
            <person name="Wang Y."/>
            <person name="Chen M."/>
            <person name="Xu Y."/>
            <person name="Jin H."/>
            <person name="Xiao X."/>
            <person name="Hu G."/>
            <person name="Bao F."/>
            <person name="Hu Y."/>
            <person name="Wan P."/>
            <person name="Li L."/>
            <person name="Deng X."/>
            <person name="Kuang T."/>
            <person name="Xiang C."/>
            <person name="Zhu J.K."/>
            <person name="Oliver M.J."/>
            <person name="He Y."/>
        </authorList>
    </citation>
    <scope>NUCLEOTIDE SEQUENCE [LARGE SCALE GENOMIC DNA]</scope>
    <source>
        <strain evidence="4">cv. XS01</strain>
    </source>
</reference>
<protein>
    <submittedName>
        <fullName evidence="3">Rab3 GTPase-activating protein catalytic subunit-like</fullName>
    </submittedName>
</protein>
<sequence>MEGSFVSKARTAIHSAAAKAEKVFTDIKKSDSITNRDLEDRSPRESTPVFLQDADGPKDIHEAKTQRERPRPIKTKQDWHERLRNIRIGKKGPEEFEKPGNSTMAYAIFDENLYFMGEREFSPSNGSEEGVIPEGSKNASKDSIPSSAIVKQLAVAIETGISYDSMKELLASSRGSSPIRKRASLRFSAMKSLVLREKEDKWTSEFGADEKVVSVINALLNTEGSFSGSTFSGLEAQTNAASLLKDIHGAPVESFVVKLSEAIGCLKTLRKMASFWSRVVDELRRLWYQGQYIPGIPIDNIPDLNSCLLYQQLQVINRCISRKSRYSAAIESLENVTAQASSIAQESSASESTPPLDPCIYARTKSGELVLRLGADKVCDNLTMLETGERIYSPVMQEPPLLTEDLIKETEEFVLRTGSLGAGCSQLLSDMQAFKAANPGCILEDFVRWHSPPDWMENDSISDLNDIPDCSDALSVKGQLSQRMQKEGNLWRELWETSKPVPAVKQSPLYDEDLAVEGILNYLDDVSPSEIFKQLFIAVLGSGLVIAEATISTSSSLSNLFNDCKNYLVATCQGKSWVEKLDDICQVYETMETMLTNQDEVIKITNQPEDANATGDLRNRFKKLSLIFGGKSRSLSKTPSKNNEESSLLQPFSIFSKKPPKPNASPCDKPASSVDNRTIV</sequence>
<dbReference type="GO" id="GO:0005096">
    <property type="term" value="F:GTPase activator activity"/>
    <property type="evidence" value="ECO:0007669"/>
    <property type="project" value="InterPro"/>
</dbReference>
<organism evidence="3 4">
    <name type="scientific">Dorcoceras hygrometricum</name>
    <dbReference type="NCBI Taxonomy" id="472368"/>
    <lineage>
        <taxon>Eukaryota</taxon>
        <taxon>Viridiplantae</taxon>
        <taxon>Streptophyta</taxon>
        <taxon>Embryophyta</taxon>
        <taxon>Tracheophyta</taxon>
        <taxon>Spermatophyta</taxon>
        <taxon>Magnoliopsida</taxon>
        <taxon>eudicotyledons</taxon>
        <taxon>Gunneridae</taxon>
        <taxon>Pentapetalae</taxon>
        <taxon>asterids</taxon>
        <taxon>lamiids</taxon>
        <taxon>Lamiales</taxon>
        <taxon>Gesneriaceae</taxon>
        <taxon>Didymocarpoideae</taxon>
        <taxon>Trichosporeae</taxon>
        <taxon>Loxocarpinae</taxon>
        <taxon>Dorcoceras</taxon>
    </lineage>
</organism>
<dbReference type="EMBL" id="KQ995714">
    <property type="protein sequence ID" value="KZV46095.1"/>
    <property type="molecule type" value="Genomic_DNA"/>
</dbReference>
<feature type="domain" description="Rab3GAP catalytic subunit conserved" evidence="2">
    <location>
        <begin position="372"/>
        <end position="523"/>
    </location>
</feature>
<evidence type="ECO:0000313" key="3">
    <source>
        <dbReference type="EMBL" id="KZV46095.1"/>
    </source>
</evidence>
<feature type="compositionally biased region" description="Basic and acidic residues" evidence="1">
    <location>
        <begin position="19"/>
        <end position="44"/>
    </location>
</feature>
<gene>
    <name evidence="3" type="ORF">F511_29783</name>
</gene>
<dbReference type="Pfam" id="PF13890">
    <property type="entry name" value="Rab3-GTPase_cat"/>
    <property type="match status" value="1"/>
</dbReference>
<accession>A0A2Z7CHE6</accession>